<dbReference type="AlphaFoldDB" id="A0A1C5A7X5"/>
<protein>
    <submittedName>
        <fullName evidence="4">Thiazolinyl imide reductase</fullName>
    </submittedName>
</protein>
<feature type="domain" description="Thiazolinyl imine reductase-like C-terminal" evidence="3">
    <location>
        <begin position="151"/>
        <end position="241"/>
    </location>
</feature>
<dbReference type="Gene3D" id="3.40.50.720">
    <property type="entry name" value="NAD(P)-binding Rossmann-like Domain"/>
    <property type="match status" value="1"/>
</dbReference>
<dbReference type="SUPFAM" id="SSF53335">
    <property type="entry name" value="S-adenosyl-L-methionine-dependent methyltransferases"/>
    <property type="match status" value="1"/>
</dbReference>
<feature type="domain" description="Methyltransferase" evidence="2">
    <location>
        <begin position="392"/>
        <end position="489"/>
    </location>
</feature>
<dbReference type="Pfam" id="PF21390">
    <property type="entry name" value="Irp3-like_C"/>
    <property type="match status" value="1"/>
</dbReference>
<evidence type="ECO:0000259" key="1">
    <source>
        <dbReference type="Pfam" id="PF01408"/>
    </source>
</evidence>
<proteinExistence type="predicted"/>
<dbReference type="Proteomes" id="UP000198551">
    <property type="component" value="Unassembled WGS sequence"/>
</dbReference>
<evidence type="ECO:0000259" key="3">
    <source>
        <dbReference type="Pfam" id="PF21390"/>
    </source>
</evidence>
<dbReference type="InterPro" id="IPR048655">
    <property type="entry name" value="Irp3-like_C"/>
</dbReference>
<feature type="domain" description="Gfo/Idh/MocA-like oxidoreductase N-terminal" evidence="1">
    <location>
        <begin position="5"/>
        <end position="120"/>
    </location>
</feature>
<gene>
    <name evidence="4" type="ORF">GA0070215_12524</name>
</gene>
<organism evidence="4 5">
    <name type="scientific">Micromonospora marina</name>
    <dbReference type="NCBI Taxonomy" id="307120"/>
    <lineage>
        <taxon>Bacteria</taxon>
        <taxon>Bacillati</taxon>
        <taxon>Actinomycetota</taxon>
        <taxon>Actinomycetes</taxon>
        <taxon>Micromonosporales</taxon>
        <taxon>Micromonosporaceae</taxon>
        <taxon>Micromonospora</taxon>
    </lineage>
</organism>
<reference evidence="5" key="1">
    <citation type="submission" date="2016-06" db="EMBL/GenBank/DDBJ databases">
        <authorList>
            <person name="Varghese N."/>
        </authorList>
    </citation>
    <scope>NUCLEOTIDE SEQUENCE [LARGE SCALE GENOMIC DNA]</scope>
    <source>
        <strain evidence="5">DSM 45555</strain>
    </source>
</reference>
<evidence type="ECO:0000313" key="4">
    <source>
        <dbReference type="EMBL" id="SCF41171.1"/>
    </source>
</evidence>
<dbReference type="Pfam" id="PF01408">
    <property type="entry name" value="GFO_IDH_MocA"/>
    <property type="match status" value="1"/>
</dbReference>
<dbReference type="GO" id="GO:0000179">
    <property type="term" value="F:rRNA (adenine-N6,N6-)-dimethyltransferase activity"/>
    <property type="evidence" value="ECO:0007669"/>
    <property type="project" value="InterPro"/>
</dbReference>
<name>A0A1C5A7X5_9ACTN</name>
<dbReference type="PANTHER" id="PTHR43377:SF1">
    <property type="entry name" value="BILIVERDIN REDUCTASE A"/>
    <property type="match status" value="1"/>
</dbReference>
<sequence length="592" mass="63010">MTRLRTIVCGTNFGRFYIRAIREHPGFELAGVLSTGSAYSKEYARSLGVPSYTAVDRLPENIQVACVVVPGAVSGGPGTDLARALLARGVHVLQEHPAHPDEIAACLRAARAGGVQYRVNTHYRHLPAVRTFLSAAARLREQRGLLFADAASAVHVLQPLADILVRALGAARPRRFSPVSDSVPLRTLHGELAGVPLTLRVQNQLDPADRDNHALFWHRISLGSDGGVLTLADTHGPVLWSPRLHAPRDAHGRLVVTDPALDLPTTSVLGATRQPTYLQAFDHLWPDAIGSALTEFAAAVEAGTDPLRGGQPDLAMAGWWRDLAALLGPPELISPPRPVPLTADRLGNPEPAASGYTASAEFFDLAARDHAGRSGPAVVAALAAIDPADGPILDIGAGTGLVTEAVARAFPAATVLASEPDPAMRAVLTSRVDSVPALRERVTVVAASAEELPLPPRLSAAVLCGVLGHLDADARRELLLSLGRRLAPGAPIVVELMGLTTPVTMPPVRLATRILGAQRYEWWMSGEPAGPGRMRLDTAWRVLRDGEMQREVRDSYLWHTLTVEQVAAEAGLTCEPLDGLPYAAVLRVPLTT</sequence>
<dbReference type="Gene3D" id="3.40.50.150">
    <property type="entry name" value="Vaccinia Virus protein VP39"/>
    <property type="match status" value="1"/>
</dbReference>
<dbReference type="Pfam" id="PF13649">
    <property type="entry name" value="Methyltransf_25"/>
    <property type="match status" value="1"/>
</dbReference>
<dbReference type="Gene3D" id="3.30.360.10">
    <property type="entry name" value="Dihydrodipicolinate Reductase, domain 2"/>
    <property type="match status" value="1"/>
</dbReference>
<dbReference type="EMBL" id="FMCV01000025">
    <property type="protein sequence ID" value="SCF41171.1"/>
    <property type="molecule type" value="Genomic_DNA"/>
</dbReference>
<dbReference type="NCBIfam" id="TIGR01761">
    <property type="entry name" value="thiaz-red"/>
    <property type="match status" value="1"/>
</dbReference>
<dbReference type="CDD" id="cd02440">
    <property type="entry name" value="AdoMet_MTases"/>
    <property type="match status" value="1"/>
</dbReference>
<keyword evidence="5" id="KW-1185">Reference proteome</keyword>
<evidence type="ECO:0000259" key="2">
    <source>
        <dbReference type="Pfam" id="PF13649"/>
    </source>
</evidence>
<dbReference type="InterPro" id="IPR051450">
    <property type="entry name" value="Gfo/Idh/MocA_Oxidoreductases"/>
</dbReference>
<dbReference type="InterPro" id="IPR036291">
    <property type="entry name" value="NAD(P)-bd_dom_sf"/>
</dbReference>
<dbReference type="InterPro" id="IPR029063">
    <property type="entry name" value="SAM-dependent_MTases_sf"/>
</dbReference>
<dbReference type="PANTHER" id="PTHR43377">
    <property type="entry name" value="BILIVERDIN REDUCTASE A"/>
    <property type="match status" value="1"/>
</dbReference>
<accession>A0A1C5A7X5</accession>
<dbReference type="InterPro" id="IPR041698">
    <property type="entry name" value="Methyltransf_25"/>
</dbReference>
<evidence type="ECO:0000313" key="5">
    <source>
        <dbReference type="Proteomes" id="UP000198551"/>
    </source>
</evidence>
<dbReference type="GO" id="GO:0000166">
    <property type="term" value="F:nucleotide binding"/>
    <property type="evidence" value="ECO:0007669"/>
    <property type="project" value="InterPro"/>
</dbReference>
<dbReference type="InterPro" id="IPR000683">
    <property type="entry name" value="Gfo/Idh/MocA-like_OxRdtase_N"/>
</dbReference>
<dbReference type="InterPro" id="IPR010091">
    <property type="entry name" value="Thiazolinyl_imide_reductase"/>
</dbReference>
<dbReference type="SUPFAM" id="SSF51735">
    <property type="entry name" value="NAD(P)-binding Rossmann-fold domains"/>
    <property type="match status" value="1"/>
</dbReference>
<dbReference type="RefSeq" id="WP_091049964.1">
    <property type="nucleotide sequence ID" value="NZ_FMCV01000025.1"/>
</dbReference>
<dbReference type="InterPro" id="IPR020596">
    <property type="entry name" value="rRNA_Ade_Mease_Trfase_CS"/>
</dbReference>
<dbReference type="PROSITE" id="PS01131">
    <property type="entry name" value="RRNA_A_DIMETH"/>
    <property type="match status" value="1"/>
</dbReference>